<dbReference type="CDD" id="cd00075">
    <property type="entry name" value="HATPase"/>
    <property type="match status" value="1"/>
</dbReference>
<evidence type="ECO:0000256" key="1">
    <source>
        <dbReference type="ARBA" id="ARBA00000085"/>
    </source>
</evidence>
<keyword evidence="9" id="KW-1185">Reference proteome</keyword>
<dbReference type="InterPro" id="IPR007891">
    <property type="entry name" value="CHASE3"/>
</dbReference>
<dbReference type="Pfam" id="PF02518">
    <property type="entry name" value="HATPase_c"/>
    <property type="match status" value="1"/>
</dbReference>
<evidence type="ECO:0000256" key="6">
    <source>
        <dbReference type="SAM" id="Phobius"/>
    </source>
</evidence>
<gene>
    <name evidence="8" type="ORF">SAMN05216548_101319</name>
</gene>
<dbReference type="SUPFAM" id="SSF55874">
    <property type="entry name" value="ATPase domain of HSP90 chaperone/DNA topoisomerase II/histidine kinase"/>
    <property type="match status" value="1"/>
</dbReference>
<proteinExistence type="predicted"/>
<evidence type="ECO:0000256" key="4">
    <source>
        <dbReference type="ARBA" id="ARBA00022679"/>
    </source>
</evidence>
<dbReference type="InterPro" id="IPR005467">
    <property type="entry name" value="His_kinase_dom"/>
</dbReference>
<dbReference type="EC" id="2.7.13.3" evidence="2"/>
<keyword evidence="6" id="KW-0812">Transmembrane</keyword>
<evidence type="ECO:0000259" key="7">
    <source>
        <dbReference type="PROSITE" id="PS50109"/>
    </source>
</evidence>
<evidence type="ECO:0000256" key="3">
    <source>
        <dbReference type="ARBA" id="ARBA00022553"/>
    </source>
</evidence>
<evidence type="ECO:0000313" key="8">
    <source>
        <dbReference type="EMBL" id="SEP71354.1"/>
    </source>
</evidence>
<keyword evidence="3" id="KW-0597">Phosphoprotein</keyword>
<dbReference type="Gene3D" id="1.10.287.130">
    <property type="match status" value="1"/>
</dbReference>
<keyword evidence="4" id="KW-0808">Transferase</keyword>
<dbReference type="Proteomes" id="UP000199647">
    <property type="component" value="Unassembled WGS sequence"/>
</dbReference>
<dbReference type="GO" id="GO:0000155">
    <property type="term" value="F:phosphorelay sensor kinase activity"/>
    <property type="evidence" value="ECO:0007669"/>
    <property type="project" value="InterPro"/>
</dbReference>
<dbReference type="OrthoDB" id="9808408at2"/>
<dbReference type="Pfam" id="PF05227">
    <property type="entry name" value="CHASE3"/>
    <property type="match status" value="1"/>
</dbReference>
<dbReference type="STRING" id="1855383.SAMN05216548_101319"/>
<dbReference type="InterPro" id="IPR050351">
    <property type="entry name" value="BphY/WalK/GraS-like"/>
</dbReference>
<dbReference type="InterPro" id="IPR003661">
    <property type="entry name" value="HisK_dim/P_dom"/>
</dbReference>
<dbReference type="InterPro" id="IPR003594">
    <property type="entry name" value="HATPase_dom"/>
</dbReference>
<keyword evidence="6" id="KW-1133">Transmembrane helix</keyword>
<dbReference type="SMART" id="SM00388">
    <property type="entry name" value="HisKA"/>
    <property type="match status" value="1"/>
</dbReference>
<accession>A0A1H9A3W9</accession>
<dbReference type="PANTHER" id="PTHR42878:SF15">
    <property type="entry name" value="BACTERIOPHYTOCHROME"/>
    <property type="match status" value="1"/>
</dbReference>
<reference evidence="8 9" key="1">
    <citation type="submission" date="2016-10" db="EMBL/GenBank/DDBJ databases">
        <authorList>
            <person name="de Groot N.N."/>
        </authorList>
    </citation>
    <scope>NUCLEOTIDE SEQUENCE [LARGE SCALE GENOMIC DNA]</scope>
    <source>
        <strain evidence="8 9">A52C2</strain>
    </source>
</reference>
<feature type="domain" description="Histidine kinase" evidence="7">
    <location>
        <begin position="251"/>
        <end position="486"/>
    </location>
</feature>
<dbReference type="PANTHER" id="PTHR42878">
    <property type="entry name" value="TWO-COMPONENT HISTIDINE KINASE"/>
    <property type="match status" value="1"/>
</dbReference>
<dbReference type="GO" id="GO:0007234">
    <property type="term" value="P:osmosensory signaling via phosphorelay pathway"/>
    <property type="evidence" value="ECO:0007669"/>
    <property type="project" value="TreeGrafter"/>
</dbReference>
<dbReference type="CDD" id="cd00082">
    <property type="entry name" value="HisKA"/>
    <property type="match status" value="1"/>
</dbReference>
<dbReference type="InterPro" id="IPR036890">
    <property type="entry name" value="HATPase_C_sf"/>
</dbReference>
<dbReference type="SUPFAM" id="SSF47384">
    <property type="entry name" value="Homodimeric domain of signal transducing histidine kinase"/>
    <property type="match status" value="1"/>
</dbReference>
<protein>
    <recommendedName>
        <fullName evidence="2">histidine kinase</fullName>
        <ecNumber evidence="2">2.7.13.3</ecNumber>
    </recommendedName>
</protein>
<dbReference type="SMART" id="SM00387">
    <property type="entry name" value="HATPase_c"/>
    <property type="match status" value="1"/>
</dbReference>
<dbReference type="InterPro" id="IPR004358">
    <property type="entry name" value="Sig_transdc_His_kin-like_C"/>
</dbReference>
<dbReference type="RefSeq" id="WP_092494829.1">
    <property type="nucleotide sequence ID" value="NZ_FOFG01000001.1"/>
</dbReference>
<feature type="transmembrane region" description="Helical" evidence="6">
    <location>
        <begin position="7"/>
        <end position="33"/>
    </location>
</feature>
<evidence type="ECO:0000256" key="2">
    <source>
        <dbReference type="ARBA" id="ARBA00012438"/>
    </source>
</evidence>
<keyword evidence="5" id="KW-0418">Kinase</keyword>
<dbReference type="GO" id="GO:0030295">
    <property type="term" value="F:protein kinase activator activity"/>
    <property type="evidence" value="ECO:0007669"/>
    <property type="project" value="TreeGrafter"/>
</dbReference>
<name>A0A1H9A3W9_9HYPH</name>
<evidence type="ECO:0000313" key="9">
    <source>
        <dbReference type="Proteomes" id="UP000199647"/>
    </source>
</evidence>
<dbReference type="PRINTS" id="PR00344">
    <property type="entry name" value="BCTRLSENSOR"/>
</dbReference>
<comment type="catalytic activity">
    <reaction evidence="1">
        <text>ATP + protein L-histidine = ADP + protein N-phospho-L-histidine.</text>
        <dbReference type="EC" id="2.7.13.3"/>
    </reaction>
</comment>
<dbReference type="Gene3D" id="3.30.565.10">
    <property type="entry name" value="Histidine kinase-like ATPase, C-terminal domain"/>
    <property type="match status" value="1"/>
</dbReference>
<keyword evidence="6" id="KW-0472">Membrane</keyword>
<dbReference type="PROSITE" id="PS50109">
    <property type="entry name" value="HIS_KIN"/>
    <property type="match status" value="1"/>
</dbReference>
<dbReference type="GO" id="GO:0000156">
    <property type="term" value="F:phosphorelay response regulator activity"/>
    <property type="evidence" value="ECO:0007669"/>
    <property type="project" value="TreeGrafter"/>
</dbReference>
<sequence length="494" mass="54749">MPFSRRLYGAISLSLITAGFLILALLVFASLWFSNQIRVHNHQVVLNESAISSANSALALIERTEAARRGFLLRQTEGYARVVDMAQDQIKEPLGKLKNALTTLGLGDLYTTAETLTDRRMAEIDASIQMVRSGDLEGARNAFGQTDGQADLVSLRKTIADIVGQEEAELQGGLDRAANSAQYFFITAVLVVIVMLALAVAFYFLIRRYTAELNSSAAELERLNLGLEDAVQERTADLQHANSEIQRYAYIVSHDLRSPLVNIMGFTSELETGLSDVQAMVAKIEETDPEVVTPEAKVAVQTDWPEAIGFIRKATDKMDRLINAILKLSREGRRVFTPQRLSMTEFVTALADATRHQANEADAEIKIEPLPDIISDRVAIEQIFSNLIDNAVKYLKRNEAGLVKVSAKDLGRNIEFVVRDNGRGIQANDLDRIFDLFRRSGVQDRPGEGIGLAHVRAVVRRLGGTITCESVLGEGTTFRVVLPKVLRHEERERE</sequence>
<feature type="transmembrane region" description="Helical" evidence="6">
    <location>
        <begin position="183"/>
        <end position="206"/>
    </location>
</feature>
<organism evidence="8 9">
    <name type="scientific">Faunimonas pinastri</name>
    <dbReference type="NCBI Taxonomy" id="1855383"/>
    <lineage>
        <taxon>Bacteria</taxon>
        <taxon>Pseudomonadati</taxon>
        <taxon>Pseudomonadota</taxon>
        <taxon>Alphaproteobacteria</taxon>
        <taxon>Hyphomicrobiales</taxon>
        <taxon>Afifellaceae</taxon>
        <taxon>Faunimonas</taxon>
    </lineage>
</organism>
<dbReference type="EMBL" id="FOFG01000001">
    <property type="protein sequence ID" value="SEP71354.1"/>
    <property type="molecule type" value="Genomic_DNA"/>
</dbReference>
<dbReference type="InterPro" id="IPR036097">
    <property type="entry name" value="HisK_dim/P_sf"/>
</dbReference>
<dbReference type="AlphaFoldDB" id="A0A1H9A3W9"/>
<evidence type="ECO:0000256" key="5">
    <source>
        <dbReference type="ARBA" id="ARBA00022777"/>
    </source>
</evidence>